<dbReference type="InterPro" id="IPR052155">
    <property type="entry name" value="Biofilm_reg_signaling"/>
</dbReference>
<evidence type="ECO:0000313" key="6">
    <source>
        <dbReference type="EMBL" id="ATG72442.1"/>
    </source>
</evidence>
<gene>
    <name evidence="6" type="ORF">AN401_00140</name>
</gene>
<dbReference type="EMBL" id="CP012621">
    <property type="protein sequence ID" value="ATG72442.1"/>
    <property type="molecule type" value="Genomic_DNA"/>
</dbReference>
<evidence type="ECO:0000256" key="2">
    <source>
        <dbReference type="PROSITE-ProRule" id="PRU00284"/>
    </source>
</evidence>
<dbReference type="InterPro" id="IPR013767">
    <property type="entry name" value="PAS_fold"/>
</dbReference>
<dbReference type="GO" id="GO:0004888">
    <property type="term" value="F:transmembrane signaling receptor activity"/>
    <property type="evidence" value="ECO:0007669"/>
    <property type="project" value="InterPro"/>
</dbReference>
<dbReference type="SMART" id="SM00086">
    <property type="entry name" value="PAC"/>
    <property type="match status" value="4"/>
</dbReference>
<dbReference type="InterPro" id="IPR000014">
    <property type="entry name" value="PAS"/>
</dbReference>
<feature type="domain" description="PAC" evidence="5">
    <location>
        <begin position="93"/>
        <end position="143"/>
    </location>
</feature>
<dbReference type="AlphaFoldDB" id="A0A291HK09"/>
<name>A0A291HK09_9GAMM</name>
<dbReference type="GO" id="GO:0006355">
    <property type="term" value="P:regulation of DNA-templated transcription"/>
    <property type="evidence" value="ECO:0007669"/>
    <property type="project" value="InterPro"/>
</dbReference>
<dbReference type="InterPro" id="IPR000700">
    <property type="entry name" value="PAS-assoc_C"/>
</dbReference>
<dbReference type="SUPFAM" id="SSF58104">
    <property type="entry name" value="Methyl-accepting chemotaxis protein (MCP) signaling domain"/>
    <property type="match status" value="1"/>
</dbReference>
<feature type="domain" description="Methyl-accepting transducer" evidence="3">
    <location>
        <begin position="495"/>
        <end position="596"/>
    </location>
</feature>
<accession>A0A291HK09</accession>
<feature type="domain" description="PAC" evidence="5">
    <location>
        <begin position="451"/>
        <end position="503"/>
    </location>
</feature>
<dbReference type="SMART" id="SM00091">
    <property type="entry name" value="PAS"/>
    <property type="match status" value="3"/>
</dbReference>
<dbReference type="GO" id="GO:0016301">
    <property type="term" value="F:kinase activity"/>
    <property type="evidence" value="ECO:0007669"/>
    <property type="project" value="UniProtKB-KW"/>
</dbReference>
<evidence type="ECO:0000259" key="5">
    <source>
        <dbReference type="PROSITE" id="PS50113"/>
    </source>
</evidence>
<keyword evidence="7" id="KW-1185">Reference proteome</keyword>
<dbReference type="Gene3D" id="1.10.287.950">
    <property type="entry name" value="Methyl-accepting chemotaxis protein"/>
    <property type="match status" value="1"/>
</dbReference>
<dbReference type="NCBIfam" id="TIGR00229">
    <property type="entry name" value="sensory_box"/>
    <property type="match status" value="3"/>
</dbReference>
<reference evidence="7" key="1">
    <citation type="submission" date="2015-09" db="EMBL/GenBank/DDBJ databases">
        <authorList>
            <person name="Shao Z."/>
            <person name="Wang L."/>
        </authorList>
    </citation>
    <scope>NUCLEOTIDE SEQUENCE [LARGE SCALE GENOMIC DNA]</scope>
    <source>
        <strain evidence="7">F13-1</strain>
    </source>
</reference>
<dbReference type="Pfam" id="PF00989">
    <property type="entry name" value="PAS"/>
    <property type="match status" value="2"/>
</dbReference>
<keyword evidence="6" id="KW-0808">Transferase</keyword>
<organism evidence="6 7">
    <name type="scientific">Zobellella denitrificans</name>
    <dbReference type="NCBI Taxonomy" id="347534"/>
    <lineage>
        <taxon>Bacteria</taxon>
        <taxon>Pseudomonadati</taxon>
        <taxon>Pseudomonadota</taxon>
        <taxon>Gammaproteobacteria</taxon>
        <taxon>Aeromonadales</taxon>
        <taxon>Aeromonadaceae</taxon>
        <taxon>Zobellella</taxon>
    </lineage>
</organism>
<dbReference type="KEGG" id="zdf:AN401_00140"/>
<feature type="domain" description="PAS" evidence="4">
    <location>
        <begin position="137"/>
        <end position="191"/>
    </location>
</feature>
<dbReference type="Gene3D" id="3.30.450.20">
    <property type="entry name" value="PAS domain"/>
    <property type="match status" value="3"/>
</dbReference>
<sequence length="596" mass="66964">MGLSKHLGFFRQGRSGNGRLREALEHAIDAVVSIDQHNRVVYFNPAAERLWGYRRDEVLGNNVNMLVPGAIRAAHDGYVNRNRDTGENRIVGTSREVQLQRKDGQMVWVSLSLSRYKLGRDIGYTAFVRDITAEHNMREMINQTLEQAIDAVVTIDEHNTVTFFNQAAERLWGYDRAEVLGQNVKMLVPHDIRPNHDNYVNANRRTGQDKIVGTSREVPVFRKDGSRLWATLALSKVQLDGRIIYTAFLKDVTAEVERREEFRLLSLVANRTNNSVIITDAEGRIEYVNPGFCSLTGYSLDEVRGRKPGDFLQGELTDPATRARIRDYLSRQQAFYDEILNYDKQGNPYWVSLAINPVFSEQGKLERFISIQVNITETKSKALEFNARLEAIGSSFAVAEWNGSGELSYTNALLDKLMHRDHAAMASGPLGRLRQLLGEDSWQQLQQGRSLQRDLEVPDGAGQVVWLDVTFTPILDVNQHLAKVVMYGSDISLRKRTIEETNNAMGEVLGSSDQIQHIARTINDIAEQTNLLALNAAIEAARAGEQGRGFAVVADEVRTLAARSRASADEISRLLGDTKVRIEGLADSLQRLEQTE</sequence>
<protein>
    <submittedName>
        <fullName evidence="6">Histidine kinase</fullName>
    </submittedName>
</protein>
<dbReference type="PROSITE" id="PS50111">
    <property type="entry name" value="CHEMOTAXIS_TRANSDUC_2"/>
    <property type="match status" value="1"/>
</dbReference>
<dbReference type="PRINTS" id="PR00260">
    <property type="entry name" value="CHEMTRNSDUCR"/>
</dbReference>
<dbReference type="PANTHER" id="PTHR44757">
    <property type="entry name" value="DIGUANYLATE CYCLASE DGCP"/>
    <property type="match status" value="1"/>
</dbReference>
<keyword evidence="6" id="KW-0418">Kinase</keyword>
<keyword evidence="1 2" id="KW-0807">Transducer</keyword>
<dbReference type="GO" id="GO:0016020">
    <property type="term" value="C:membrane"/>
    <property type="evidence" value="ECO:0007669"/>
    <property type="project" value="InterPro"/>
</dbReference>
<evidence type="ECO:0000313" key="7">
    <source>
        <dbReference type="Proteomes" id="UP000217763"/>
    </source>
</evidence>
<dbReference type="InterPro" id="IPR004089">
    <property type="entry name" value="MCPsignal_dom"/>
</dbReference>
<dbReference type="InterPro" id="IPR004090">
    <property type="entry name" value="Chemotax_Me-accpt_rcpt"/>
</dbReference>
<dbReference type="InterPro" id="IPR001610">
    <property type="entry name" value="PAC"/>
</dbReference>
<dbReference type="CDD" id="cd00130">
    <property type="entry name" value="PAS"/>
    <property type="match status" value="3"/>
</dbReference>
<feature type="domain" description="PAC" evidence="5">
    <location>
        <begin position="333"/>
        <end position="387"/>
    </location>
</feature>
<proteinExistence type="predicted"/>
<dbReference type="Pfam" id="PF13426">
    <property type="entry name" value="PAS_9"/>
    <property type="match status" value="1"/>
</dbReference>
<evidence type="ECO:0000256" key="1">
    <source>
        <dbReference type="ARBA" id="ARBA00023224"/>
    </source>
</evidence>
<dbReference type="PANTHER" id="PTHR44757:SF2">
    <property type="entry name" value="BIOFILM ARCHITECTURE MAINTENANCE PROTEIN MBAA"/>
    <property type="match status" value="1"/>
</dbReference>
<dbReference type="Proteomes" id="UP000217763">
    <property type="component" value="Chromosome"/>
</dbReference>
<dbReference type="GO" id="GO:0007165">
    <property type="term" value="P:signal transduction"/>
    <property type="evidence" value="ECO:0007669"/>
    <property type="project" value="UniProtKB-KW"/>
</dbReference>
<dbReference type="SMART" id="SM00283">
    <property type="entry name" value="MA"/>
    <property type="match status" value="1"/>
</dbReference>
<dbReference type="PROSITE" id="PS50112">
    <property type="entry name" value="PAS"/>
    <property type="match status" value="3"/>
</dbReference>
<evidence type="ECO:0000259" key="3">
    <source>
        <dbReference type="PROSITE" id="PS50111"/>
    </source>
</evidence>
<dbReference type="InterPro" id="IPR035965">
    <property type="entry name" value="PAS-like_dom_sf"/>
</dbReference>
<evidence type="ECO:0000259" key="4">
    <source>
        <dbReference type="PROSITE" id="PS50112"/>
    </source>
</evidence>
<dbReference type="PROSITE" id="PS50113">
    <property type="entry name" value="PAC"/>
    <property type="match status" value="3"/>
</dbReference>
<dbReference type="SUPFAM" id="SSF55785">
    <property type="entry name" value="PYP-like sensor domain (PAS domain)"/>
    <property type="match status" value="4"/>
</dbReference>
<feature type="domain" description="PAS" evidence="4">
    <location>
        <begin position="16"/>
        <end position="68"/>
    </location>
</feature>
<dbReference type="GO" id="GO:0006935">
    <property type="term" value="P:chemotaxis"/>
    <property type="evidence" value="ECO:0007669"/>
    <property type="project" value="InterPro"/>
</dbReference>
<dbReference type="RefSeq" id="WP_096778223.1">
    <property type="nucleotide sequence ID" value="NZ_CP012621.1"/>
</dbReference>
<feature type="domain" description="PAS" evidence="4">
    <location>
        <begin position="261"/>
        <end position="331"/>
    </location>
</feature>
<dbReference type="Pfam" id="PF00015">
    <property type="entry name" value="MCPsignal"/>
    <property type="match status" value="1"/>
</dbReference>